<dbReference type="Pfam" id="PF00650">
    <property type="entry name" value="CRAL_TRIO"/>
    <property type="match status" value="1"/>
</dbReference>
<evidence type="ECO:0000313" key="2">
    <source>
        <dbReference type="EMBL" id="KIY96960.1"/>
    </source>
</evidence>
<dbReference type="InterPro" id="IPR001251">
    <property type="entry name" value="CRAL-TRIO_dom"/>
</dbReference>
<dbReference type="InterPro" id="IPR036865">
    <property type="entry name" value="CRAL-TRIO_dom_sf"/>
</dbReference>
<dbReference type="KEGG" id="mng:MNEG_11003"/>
<sequence length="266" mass="30751">MTEKQTWSEWFGIDGESKRAKAEAKQHELDEKHERAVQELRQLFLETEEGRLCGQQLAKGGEFGPNGTAEELVSDAYLRRWLVARDWNVQVTFKLLVNHAGWRLHMTPSGYVEEERVRRELDDRKIFMQGVDYEGRALTIIQVRKHFRRDLKETKLFCAYILDNMVNLCDRKRNPQCRLVSMFDMTGCALANLDAATMTNLLGMLGVHYVERLSAMYLYNPPSVFWALWNASKPLLPEVTRNKIKVIDPKDLSELRACVPPDGAPH</sequence>
<dbReference type="Gene3D" id="3.40.525.10">
    <property type="entry name" value="CRAL-TRIO lipid binding domain"/>
    <property type="match status" value="1"/>
</dbReference>
<reference evidence="2 3" key="1">
    <citation type="journal article" date="2013" name="BMC Genomics">
        <title>Reconstruction of the lipid metabolism for the microalga Monoraphidium neglectum from its genome sequence reveals characteristics suitable for biofuel production.</title>
        <authorList>
            <person name="Bogen C."/>
            <person name="Al-Dilaimi A."/>
            <person name="Albersmeier A."/>
            <person name="Wichmann J."/>
            <person name="Grundmann M."/>
            <person name="Rupp O."/>
            <person name="Lauersen K.J."/>
            <person name="Blifernez-Klassen O."/>
            <person name="Kalinowski J."/>
            <person name="Goesmann A."/>
            <person name="Mussgnug J.H."/>
            <person name="Kruse O."/>
        </authorList>
    </citation>
    <scope>NUCLEOTIDE SEQUENCE [LARGE SCALE GENOMIC DNA]</scope>
    <source>
        <strain evidence="2 3">SAG 48.87</strain>
    </source>
</reference>
<dbReference type="GeneID" id="25728222"/>
<gene>
    <name evidence="2" type="ORF">MNEG_11003</name>
</gene>
<dbReference type="PANTHER" id="PTHR46277">
    <property type="entry name" value="OS03G0850700 PROTEIN"/>
    <property type="match status" value="1"/>
</dbReference>
<dbReference type="Proteomes" id="UP000054498">
    <property type="component" value="Unassembled WGS sequence"/>
</dbReference>
<dbReference type="AlphaFoldDB" id="A0A0D2MQQ9"/>
<dbReference type="CDD" id="cd00170">
    <property type="entry name" value="SEC14"/>
    <property type="match status" value="1"/>
</dbReference>
<accession>A0A0D2MQQ9</accession>
<dbReference type="SMART" id="SM01100">
    <property type="entry name" value="CRAL_TRIO_N"/>
    <property type="match status" value="1"/>
</dbReference>
<dbReference type="SUPFAM" id="SSF46938">
    <property type="entry name" value="CRAL/TRIO N-terminal domain"/>
    <property type="match status" value="1"/>
</dbReference>
<organism evidence="2 3">
    <name type="scientific">Monoraphidium neglectum</name>
    <dbReference type="NCBI Taxonomy" id="145388"/>
    <lineage>
        <taxon>Eukaryota</taxon>
        <taxon>Viridiplantae</taxon>
        <taxon>Chlorophyta</taxon>
        <taxon>core chlorophytes</taxon>
        <taxon>Chlorophyceae</taxon>
        <taxon>CS clade</taxon>
        <taxon>Sphaeropleales</taxon>
        <taxon>Selenastraceae</taxon>
        <taxon>Monoraphidium</taxon>
    </lineage>
</organism>
<feature type="domain" description="CRAL-TRIO" evidence="1">
    <location>
        <begin position="114"/>
        <end position="266"/>
    </location>
</feature>
<dbReference type="InterPro" id="IPR036273">
    <property type="entry name" value="CRAL/TRIO_N_dom_sf"/>
</dbReference>
<dbReference type="SMART" id="SM00516">
    <property type="entry name" value="SEC14"/>
    <property type="match status" value="1"/>
</dbReference>
<dbReference type="OrthoDB" id="532829at2759"/>
<dbReference type="EMBL" id="KK102771">
    <property type="protein sequence ID" value="KIY96960.1"/>
    <property type="molecule type" value="Genomic_DNA"/>
</dbReference>
<proteinExistence type="predicted"/>
<evidence type="ECO:0000259" key="1">
    <source>
        <dbReference type="PROSITE" id="PS50191"/>
    </source>
</evidence>
<protein>
    <recommendedName>
        <fullName evidence="1">CRAL-TRIO domain-containing protein</fullName>
    </recommendedName>
</protein>
<dbReference type="SUPFAM" id="SSF52087">
    <property type="entry name" value="CRAL/TRIO domain"/>
    <property type="match status" value="1"/>
</dbReference>
<dbReference type="PANTHER" id="PTHR46277:SF3">
    <property type="entry name" value="BINDING PROTEIN, PUTATIVE-RELATED"/>
    <property type="match status" value="1"/>
</dbReference>
<keyword evidence="3" id="KW-1185">Reference proteome</keyword>
<evidence type="ECO:0000313" key="3">
    <source>
        <dbReference type="Proteomes" id="UP000054498"/>
    </source>
</evidence>
<dbReference type="PROSITE" id="PS50191">
    <property type="entry name" value="CRAL_TRIO"/>
    <property type="match status" value="1"/>
</dbReference>
<name>A0A0D2MQQ9_9CHLO</name>
<dbReference type="InterPro" id="IPR011074">
    <property type="entry name" value="CRAL/TRIO_N_dom"/>
</dbReference>
<dbReference type="RefSeq" id="XP_013895980.1">
    <property type="nucleotide sequence ID" value="XM_014040526.1"/>
</dbReference>